<comment type="caution">
    <text evidence="1">The sequence shown here is derived from an EMBL/GenBank/DDBJ whole genome shotgun (WGS) entry which is preliminary data.</text>
</comment>
<evidence type="ECO:0000313" key="1">
    <source>
        <dbReference type="EMBL" id="PIM95737.1"/>
    </source>
</evidence>
<organism evidence="1 2">
    <name type="scientific">Candidatus Hodgkinia cicadicola</name>
    <dbReference type="NCBI Taxonomy" id="573658"/>
    <lineage>
        <taxon>Bacteria</taxon>
        <taxon>Pseudomonadati</taxon>
        <taxon>Pseudomonadota</taxon>
        <taxon>Alphaproteobacteria</taxon>
        <taxon>Hyphomicrobiales</taxon>
        <taxon>Candidatus Hodgkinia</taxon>
    </lineage>
</organism>
<accession>A0ABX4MGA4</accession>
<reference evidence="1" key="1">
    <citation type="submission" date="2017-09" db="EMBL/GenBank/DDBJ databases">
        <authorList>
            <person name="Campbell M.A."/>
            <person name="Lukasik P."/>
            <person name="Simon C."/>
            <person name="McCutcheon J.P."/>
        </authorList>
    </citation>
    <scope>NUCLEOTIDE SEQUENCE [LARGE SCALE GENOMIC DNA]</scope>
    <source>
        <strain evidence="1">TRYCRA</strain>
    </source>
</reference>
<evidence type="ECO:0000313" key="2">
    <source>
        <dbReference type="Proteomes" id="UP000228979"/>
    </source>
</evidence>
<proteinExistence type="predicted"/>
<dbReference type="EMBL" id="NXGP01000051">
    <property type="protein sequence ID" value="PIM95737.1"/>
    <property type="molecule type" value="Genomic_DNA"/>
</dbReference>
<keyword evidence="2" id="KW-1185">Reference proteome</keyword>
<name>A0ABX4MGA4_9HYPH</name>
<gene>
    <name evidence="1" type="primary">cobO</name>
    <name evidence="1" type="ORF">trycra_105</name>
</gene>
<protein>
    <submittedName>
        <fullName evidence="1">Cob(I)alamin adenosyltransferase</fullName>
    </submittedName>
</protein>
<sequence>MPRELRIHNYIKRGTLLCVYGGGKAKTNTCVGVITRIQSYNLIFVILWLAKFKWFSQERTLGINAINNSLIQFGIWPLGKSWCLINRVIGNPICLWLCLDEFTVLLNLQNIFKINYRLRPLNQNIINTNRKCIASISITNLFNLKHHNDIGTCSQPGLEY</sequence>
<dbReference type="Proteomes" id="UP000228979">
    <property type="component" value="Unassembled WGS sequence"/>
</dbReference>